<gene>
    <name evidence="2" type="ORF">PGO_082560</name>
</gene>
<proteinExistence type="predicted"/>
<dbReference type="EMBL" id="BDQF01000009">
    <property type="protein sequence ID" value="GAW80690.1"/>
    <property type="molecule type" value="Genomic_DNA"/>
</dbReference>
<dbReference type="GeneID" id="39747404"/>
<dbReference type="Gene3D" id="3.40.50.300">
    <property type="entry name" value="P-loop containing nucleotide triphosphate hydrolases"/>
    <property type="match status" value="1"/>
</dbReference>
<evidence type="ECO:0000256" key="1">
    <source>
        <dbReference type="SAM" id="MobiDB-lite"/>
    </source>
</evidence>
<feature type="compositionally biased region" description="Basic and acidic residues" evidence="1">
    <location>
        <begin position="587"/>
        <end position="600"/>
    </location>
</feature>
<protein>
    <recommendedName>
        <fullName evidence="4">ATPase AAA-type core domain-containing protein</fullName>
    </recommendedName>
</protein>
<dbReference type="OrthoDB" id="377837at2759"/>
<comment type="caution">
    <text evidence="2">The sequence shown here is derived from an EMBL/GenBank/DDBJ whole genome shotgun (WGS) entry which is preliminary data.</text>
</comment>
<accession>A0A1Y1JEL1</accession>
<evidence type="ECO:0000313" key="2">
    <source>
        <dbReference type="EMBL" id="GAW80690.1"/>
    </source>
</evidence>
<dbReference type="InterPro" id="IPR027417">
    <property type="entry name" value="P-loop_NTPase"/>
</dbReference>
<sequence>MKTSNDNNLIIAERLYNLVVFLLEEHIDYLRGHKINGTQKDANIRKVNLGRLPNSNVVETTSENDKIRNDTFYMIHKDGRLKSARLLEQEGIKRDKEEEDIEFREKNYNNEKFIILLTNVGKEIFIHSDLILKLKIKEKEKKTNILEYYFTIQKEDTKCVIISNRNKLIYAVVLICPGKNKKKNSKYAHVYHIQEYVMNKFKVNLNFYVNFNFSLRKFLMRKICFINFTQIIWDFQFFKKNICKRVKYIAHLSKCLCFVLSYHLLHQDYKLFLAGLINRSDRIKGPSVFHIVDDQVTRWGIANGINFLVNDELEQVSPSGIHDRSGSRESGLSGKSGERNDKRGDELEKWLMAKCKKKEKPFFKQIWSIFSLLKEENSNFLKFYNLENYTRVFIYNCEKLNRNQFIQFLKKMPNFHIHSVNLNTLFGSYFSQTEQNILNVFKKCQRILKNTTMNLCLIIDGIDVIANTSSSGENDLHEHLPSSSSSSSLTHSLNIHILGEREANDNGRILTTLLLCLDSIDNHTQRRHVQRRLSCQMDEHDGGDTIQKGGNIHKDDTVCKSATNRGYVTRGERNMHVNVANQVHPKGGKERPHRLGKEYYDENSDNSGKISSTEEDFKKRTKCKNLSAHVTFDFKKLEKIYKERYIQCMRRKKKKNLSIIVLSDLDLKKFDISLIRAGRFFHFIKYS</sequence>
<name>A0A1Y1JEL1_PLAGO</name>
<dbReference type="AlphaFoldDB" id="A0A1Y1JEL1"/>
<dbReference type="RefSeq" id="XP_028543279.1">
    <property type="nucleotide sequence ID" value="XM_028687478.1"/>
</dbReference>
<keyword evidence="3" id="KW-1185">Reference proteome</keyword>
<dbReference type="OMA" id="KIFLHNC"/>
<evidence type="ECO:0008006" key="4">
    <source>
        <dbReference type="Google" id="ProtNLM"/>
    </source>
</evidence>
<feature type="region of interest" description="Disordered" evidence="1">
    <location>
        <begin position="317"/>
        <end position="341"/>
    </location>
</feature>
<evidence type="ECO:0000313" key="3">
    <source>
        <dbReference type="Proteomes" id="UP000195521"/>
    </source>
</evidence>
<reference evidence="3" key="1">
    <citation type="submission" date="2017-04" db="EMBL/GenBank/DDBJ databases">
        <title>Plasmodium gonderi genome.</title>
        <authorList>
            <person name="Arisue N."/>
            <person name="Honma H."/>
            <person name="Kawai S."/>
            <person name="Tougan T."/>
            <person name="Tanabe K."/>
            <person name="Horii T."/>
        </authorList>
    </citation>
    <scope>NUCLEOTIDE SEQUENCE [LARGE SCALE GENOMIC DNA]</scope>
    <source>
        <strain evidence="3">ATCC 30045</strain>
    </source>
</reference>
<organism evidence="2 3">
    <name type="scientific">Plasmodium gonderi</name>
    <dbReference type="NCBI Taxonomy" id="77519"/>
    <lineage>
        <taxon>Eukaryota</taxon>
        <taxon>Sar</taxon>
        <taxon>Alveolata</taxon>
        <taxon>Apicomplexa</taxon>
        <taxon>Aconoidasida</taxon>
        <taxon>Haemosporida</taxon>
        <taxon>Plasmodiidae</taxon>
        <taxon>Plasmodium</taxon>
        <taxon>Plasmodium (Plasmodium)</taxon>
    </lineage>
</organism>
<dbReference type="Proteomes" id="UP000195521">
    <property type="component" value="Unassembled WGS sequence"/>
</dbReference>
<feature type="region of interest" description="Disordered" evidence="1">
    <location>
        <begin position="583"/>
        <end position="614"/>
    </location>
</feature>